<dbReference type="Proteomes" id="UP001225316">
    <property type="component" value="Unassembled WGS sequence"/>
</dbReference>
<evidence type="ECO:0000313" key="2">
    <source>
        <dbReference type="EMBL" id="MDQ8206186.1"/>
    </source>
</evidence>
<evidence type="ECO:0000259" key="1">
    <source>
        <dbReference type="Pfam" id="PF12728"/>
    </source>
</evidence>
<feature type="domain" description="Helix-turn-helix" evidence="1">
    <location>
        <begin position="40"/>
        <end position="91"/>
    </location>
</feature>
<dbReference type="Pfam" id="PF12728">
    <property type="entry name" value="HTH_17"/>
    <property type="match status" value="1"/>
</dbReference>
<keyword evidence="3" id="KW-1185">Reference proteome</keyword>
<dbReference type="InterPro" id="IPR041657">
    <property type="entry name" value="HTH_17"/>
</dbReference>
<organism evidence="2 3">
    <name type="scientific">Thalassobacterium maritimum</name>
    <dbReference type="NCBI Taxonomy" id="3041265"/>
    <lineage>
        <taxon>Bacteria</taxon>
        <taxon>Pseudomonadati</taxon>
        <taxon>Verrucomicrobiota</taxon>
        <taxon>Opitutia</taxon>
        <taxon>Puniceicoccales</taxon>
        <taxon>Coraliomargaritaceae</taxon>
        <taxon>Thalassobacterium</taxon>
    </lineage>
</organism>
<gene>
    <name evidence="2" type="ORF">QEH52_01600</name>
</gene>
<name>A0ABU1APT6_9BACT</name>
<evidence type="ECO:0000313" key="3">
    <source>
        <dbReference type="Proteomes" id="UP001225316"/>
    </source>
</evidence>
<accession>A0ABU1APT6</accession>
<comment type="caution">
    <text evidence="2">The sequence shown here is derived from an EMBL/GenBank/DDBJ whole genome shotgun (WGS) entry which is preliminary data.</text>
</comment>
<dbReference type="EMBL" id="JARXHW010000002">
    <property type="protein sequence ID" value="MDQ8206186.1"/>
    <property type="molecule type" value="Genomic_DNA"/>
</dbReference>
<sequence length="92" mass="10260">MTEPLVKVGTLPQSEHVAAMKALEIAAKARPSEEYKETRMLTRKEAAVRLGVCPATVSRMYHAGELQGRYLRPDSYRSLRISSKSIDEVINA</sequence>
<dbReference type="RefSeq" id="WP_308948189.1">
    <property type="nucleotide sequence ID" value="NZ_JARXHW010000002.1"/>
</dbReference>
<protein>
    <submittedName>
        <fullName evidence="2">Helix-turn-helix domain-containing protein</fullName>
    </submittedName>
</protein>
<proteinExistence type="predicted"/>
<reference evidence="2 3" key="1">
    <citation type="submission" date="2023-04" db="EMBL/GenBank/DDBJ databases">
        <title>A novel bacteria isolated from coastal sediment.</title>
        <authorList>
            <person name="Liu X.-J."/>
            <person name="Du Z.-J."/>
        </authorList>
    </citation>
    <scope>NUCLEOTIDE SEQUENCE [LARGE SCALE GENOMIC DNA]</scope>
    <source>
        <strain evidence="2 3">SDUM461003</strain>
    </source>
</reference>